<evidence type="ECO:0000256" key="1">
    <source>
        <dbReference type="SAM" id="Phobius"/>
    </source>
</evidence>
<dbReference type="OrthoDB" id="725474at2759"/>
<keyword evidence="1" id="KW-0472">Membrane</keyword>
<accession>A0A835UPY3</accession>
<organism evidence="2 3">
    <name type="scientific">Vanilla planifolia</name>
    <name type="common">Vanilla</name>
    <dbReference type="NCBI Taxonomy" id="51239"/>
    <lineage>
        <taxon>Eukaryota</taxon>
        <taxon>Viridiplantae</taxon>
        <taxon>Streptophyta</taxon>
        <taxon>Embryophyta</taxon>
        <taxon>Tracheophyta</taxon>
        <taxon>Spermatophyta</taxon>
        <taxon>Magnoliopsida</taxon>
        <taxon>Liliopsida</taxon>
        <taxon>Asparagales</taxon>
        <taxon>Orchidaceae</taxon>
        <taxon>Vanilloideae</taxon>
        <taxon>Vanilleae</taxon>
        <taxon>Vanilla</taxon>
    </lineage>
</organism>
<keyword evidence="1" id="KW-1133">Transmembrane helix</keyword>
<protein>
    <submittedName>
        <fullName evidence="2">Uncharacterized protein</fullName>
    </submittedName>
</protein>
<sequence>MLGTWNSVDPSIPATAFEDVSPGKEFSCRVWKPPKLLKLLVVVVFFFFFFLAFSYSCFYKAFATASKIFTWIVVAMPQVVADRIPLVLPMRNFVDHLMDGVRLSDCCHCHWWGS</sequence>
<evidence type="ECO:0000313" key="2">
    <source>
        <dbReference type="EMBL" id="KAG0469687.1"/>
    </source>
</evidence>
<gene>
    <name evidence="2" type="ORF">HPP92_016387</name>
</gene>
<proteinExistence type="predicted"/>
<keyword evidence="1" id="KW-0812">Transmembrane</keyword>
<name>A0A835UPY3_VANPL</name>
<dbReference type="AlphaFoldDB" id="A0A835UPY3"/>
<comment type="caution">
    <text evidence="2">The sequence shown here is derived from an EMBL/GenBank/DDBJ whole genome shotgun (WGS) entry which is preliminary data.</text>
</comment>
<keyword evidence="3" id="KW-1185">Reference proteome</keyword>
<feature type="transmembrane region" description="Helical" evidence="1">
    <location>
        <begin position="39"/>
        <end position="62"/>
    </location>
</feature>
<evidence type="ECO:0000313" key="3">
    <source>
        <dbReference type="Proteomes" id="UP000636800"/>
    </source>
</evidence>
<reference evidence="2 3" key="1">
    <citation type="journal article" date="2020" name="Nat. Food">
        <title>A phased Vanilla planifolia genome enables genetic improvement of flavour and production.</title>
        <authorList>
            <person name="Hasing T."/>
            <person name="Tang H."/>
            <person name="Brym M."/>
            <person name="Khazi F."/>
            <person name="Huang T."/>
            <person name="Chambers A.H."/>
        </authorList>
    </citation>
    <scope>NUCLEOTIDE SEQUENCE [LARGE SCALE GENOMIC DNA]</scope>
    <source>
        <tissue evidence="2">Leaf</tissue>
    </source>
</reference>
<dbReference type="Proteomes" id="UP000636800">
    <property type="component" value="Unassembled WGS sequence"/>
</dbReference>
<dbReference type="EMBL" id="JADCNL010000008">
    <property type="protein sequence ID" value="KAG0469687.1"/>
    <property type="molecule type" value="Genomic_DNA"/>
</dbReference>